<feature type="compositionally biased region" description="Low complexity" evidence="1">
    <location>
        <begin position="98"/>
        <end position="117"/>
    </location>
</feature>
<proteinExistence type="predicted"/>
<evidence type="ECO:0000313" key="3">
    <source>
        <dbReference type="EMBL" id="MFL9882528.1"/>
    </source>
</evidence>
<keyword evidence="2" id="KW-0812">Transmembrane</keyword>
<reference evidence="3 4" key="1">
    <citation type="journal article" date="2024" name="Chem. Sci.">
        <title>Discovery of megapolipeptins by genome mining of a Burkholderiales bacteria collection.</title>
        <authorList>
            <person name="Paulo B.S."/>
            <person name="Recchia M.J.J."/>
            <person name="Lee S."/>
            <person name="Fergusson C.H."/>
            <person name="Romanowski S.B."/>
            <person name="Hernandez A."/>
            <person name="Krull N."/>
            <person name="Liu D.Y."/>
            <person name="Cavanagh H."/>
            <person name="Bos A."/>
            <person name="Gray C.A."/>
            <person name="Murphy B.T."/>
            <person name="Linington R.G."/>
            <person name="Eustaquio A.S."/>
        </authorList>
    </citation>
    <scope>NUCLEOTIDE SEQUENCE [LARGE SCALE GENOMIC DNA]</scope>
    <source>
        <strain evidence="3 4">RL16-012-BIC-B</strain>
    </source>
</reference>
<keyword evidence="4" id="KW-1185">Reference proteome</keyword>
<evidence type="ECO:0000256" key="1">
    <source>
        <dbReference type="SAM" id="MobiDB-lite"/>
    </source>
</evidence>
<name>A0ABW8ZJL2_9BURK</name>
<protein>
    <submittedName>
        <fullName evidence="3">Uncharacterized protein</fullName>
    </submittedName>
</protein>
<evidence type="ECO:0000256" key="2">
    <source>
        <dbReference type="SAM" id="Phobius"/>
    </source>
</evidence>
<feature type="region of interest" description="Disordered" evidence="1">
    <location>
        <begin position="163"/>
        <end position="205"/>
    </location>
</feature>
<organism evidence="3 4">
    <name type="scientific">Paraburkholderia agricolaris</name>
    <dbReference type="NCBI Taxonomy" id="2152888"/>
    <lineage>
        <taxon>Bacteria</taxon>
        <taxon>Pseudomonadati</taxon>
        <taxon>Pseudomonadota</taxon>
        <taxon>Betaproteobacteria</taxon>
        <taxon>Burkholderiales</taxon>
        <taxon>Burkholderiaceae</taxon>
        <taxon>Paraburkholderia</taxon>
    </lineage>
</organism>
<dbReference type="Proteomes" id="UP001629249">
    <property type="component" value="Unassembled WGS sequence"/>
</dbReference>
<comment type="caution">
    <text evidence="3">The sequence shown here is derived from an EMBL/GenBank/DDBJ whole genome shotgun (WGS) entry which is preliminary data.</text>
</comment>
<evidence type="ECO:0000313" key="4">
    <source>
        <dbReference type="Proteomes" id="UP001629249"/>
    </source>
</evidence>
<feature type="region of interest" description="Disordered" evidence="1">
    <location>
        <begin position="1"/>
        <end position="28"/>
    </location>
</feature>
<dbReference type="EMBL" id="JAQQFN010000003">
    <property type="protein sequence ID" value="MFL9882528.1"/>
    <property type="molecule type" value="Genomic_DNA"/>
</dbReference>
<accession>A0ABW8ZJL2</accession>
<feature type="compositionally biased region" description="Basic and acidic residues" evidence="1">
    <location>
        <begin position="183"/>
        <end position="196"/>
    </location>
</feature>
<feature type="transmembrane region" description="Helical" evidence="2">
    <location>
        <begin position="39"/>
        <end position="62"/>
    </location>
</feature>
<dbReference type="RefSeq" id="WP_408327020.1">
    <property type="nucleotide sequence ID" value="NZ_JAQQFH010000003.1"/>
</dbReference>
<gene>
    <name evidence="3" type="ORF">PQR66_05790</name>
</gene>
<feature type="region of interest" description="Disordered" evidence="1">
    <location>
        <begin position="98"/>
        <end position="146"/>
    </location>
</feature>
<keyword evidence="2" id="KW-0472">Membrane</keyword>
<sequence>MSNDTDLPKSAVERPDTGFDAGGGSGPSAAAPPVRFGRLALCVATASALAVGVVGTVAYGVWFNHDQQRYADAIAGARQALGAVGSTAVRQAIAESITPPGSATAPARTAAAAPVTDEAGEKQASWSGPVTRPSAPAPTPTPMPTVTQTAVADATPATVSTPAVLHAASPSNPPAQQPGVGRSGRDARLAQSDRRSAPTANARHKSSLFARMGSFFRRVSYRQHGTGSQQDLYSHP</sequence>
<keyword evidence="2" id="KW-1133">Transmembrane helix</keyword>